<keyword evidence="2" id="KW-0624">Polysaccharide degradation</keyword>
<feature type="domain" description="F5/8 type C" evidence="5">
    <location>
        <begin position="494"/>
        <end position="643"/>
    </location>
</feature>
<organism evidence="7 8">
    <name type="scientific">Kitasatospora cineracea</name>
    <dbReference type="NCBI Taxonomy" id="88074"/>
    <lineage>
        <taxon>Bacteria</taxon>
        <taxon>Bacillati</taxon>
        <taxon>Actinomycetota</taxon>
        <taxon>Actinomycetes</taxon>
        <taxon>Kitasatosporales</taxon>
        <taxon>Streptomycetaceae</taxon>
        <taxon>Kitasatospora</taxon>
    </lineage>
</organism>
<dbReference type="CDD" id="cd14490">
    <property type="entry name" value="CBM6-CBM35-CBM36_like_1"/>
    <property type="match status" value="1"/>
</dbReference>
<dbReference type="Proteomes" id="UP000266906">
    <property type="component" value="Unassembled WGS sequence"/>
</dbReference>
<dbReference type="SUPFAM" id="SSF49785">
    <property type="entry name" value="Galactose-binding domain-like"/>
    <property type="match status" value="3"/>
</dbReference>
<evidence type="ECO:0000256" key="3">
    <source>
        <dbReference type="SAM" id="MobiDB-lite"/>
    </source>
</evidence>
<evidence type="ECO:0000256" key="4">
    <source>
        <dbReference type="SAM" id="SignalP"/>
    </source>
</evidence>
<name>A0A3N4RUL1_9ACTN</name>
<dbReference type="InterPro" id="IPR011635">
    <property type="entry name" value="CARDB"/>
</dbReference>
<protein>
    <submittedName>
        <fullName evidence="7">F5/8 type C domain-containing protein</fullName>
    </submittedName>
</protein>
<dbReference type="InterPro" id="IPR003961">
    <property type="entry name" value="FN3_dom"/>
</dbReference>
<gene>
    <name evidence="7" type="ORF">EDD38_5424</name>
</gene>
<dbReference type="SMART" id="SM00060">
    <property type="entry name" value="FN3"/>
    <property type="match status" value="2"/>
</dbReference>
<dbReference type="InterPro" id="IPR051941">
    <property type="entry name" value="BG_Antigen-Binding_Lectin"/>
</dbReference>
<dbReference type="InterPro" id="IPR033801">
    <property type="entry name" value="CBM6-CBM35-CBM36-like_1"/>
</dbReference>
<evidence type="ECO:0000313" key="7">
    <source>
        <dbReference type="EMBL" id="RPE37042.1"/>
    </source>
</evidence>
<sequence>MRSKRLLPRLTATSVVTGMLLLTGPVLPARAAGGPDLAAGKVVTASSTNGQYTAANVNDGNQATYWESGSAALPQWIQVDLGAAARVDQVVLKLPAGWGARSETLTVLGSTDGSAFTTLAAAAGYAFDPAGGNTVRIDFPTATARWVRVQVSANTGWQAAQISEFEVHGTSAASANLLAGRTLTASGSSQNYGPGNAADGNQSTYWESANNAFPQWIQGDLGSAAKVDRLVLKLPPGWEHRSETFKVQGSTDGSTFTDLLAPAAYSFDPAAGNQVTVSLPATTTRYLRLLFTANSAWPAAQLAEFEAYGPTSGDTQAPTAPTNLAYTQPEAGKIRLTWSAATDNTGVTGYEVYAGGQLAATVDGSTLTWTDTRPASESVTYTVRAKDAAGNQSNPSAPVTRTGEDPGDTVKPSAPGNLAYTEPAAGQIRLTWDAATDNTGVTGYDVYADGQLKAGTAATVRTWTDSQPATATVTYTVRAKDAAGNQSDPSAPVTRTGSGTGTPGSNLAAGKPIEASGQAWTFAPANANDGSLTTYWEGNSGAFPNTLTVHLGSDADLQSVVVKLNPDASWGARTQNIQVLGRAAGATDYTTLKAAADYRFDPASGANSITVPVTGRAADLQLKFTSNTGAPAGQVAELQAIGTPAPNPDLTVTDVAWSPASPDEATAITLRATVKNAGNLPAAATTVDLLLGGALADSVAVPALAAGESATVAKEIGTRPQGSYLPSARVDPKNTVRERNEDNNLLAASTPITVRQAPGPDLEVLDATPNPASPAAGTATSFTVKLHNRGIDPAPAGVTRLTVGTATLDTTTPAIPAGQTLTLPVTGTWTAVAGGATVTVTADATGTAQETDEGNNTYRKSLVVGRGAAAPFTSYEAEDGRYQGELLQADATRTFGHTNYASESSGRKSVKLTATGQYVEITSTVPTNSIVVRNSIPDAPGGGGTDATLSLYADNVFVQKLNLTSKYSWLYGNTDQPEGLTQTPQADARRLFDETHALLPTSYPAGTKLRLQRDSGDTASSYTIDLIDLEQVAPPKPKPAECTSITDFGAVPDDGKDDTAALQAAVTANQNGSISCVWIPSGQWRQEQKILTVDPLHRGTYNQVGIRDVTIRGAGMWYSQFYTLTEPQNVVGGINHPHEGNFGFDIDDNTRISDLAIFGSGRIRGASDGSEGGVGLNGRFGKNTKIENVWIEHANVAVWVGRDYDNIPDLWNPADGLRFSGMRIRDTYADGINFADGTRNSTVFDSTFRTTGDDSMAVWSNKYVKNTAVDIGHDNAFVNNTVQLPWRATGIAVYGGYGNRIENNLVHDTANYPGIMLATDHDPLPFSGQTLIANNAIYRSGGAFWNEAQQFGALTLFAANLDIPGVVIRDTEIHDSTYDGIQFKTGGGTVPDVRISNVRIDKSNNGAGILAMSGARGSAVLTDVQVSDSATGDIVRQPGTTFTLTNG</sequence>
<evidence type="ECO:0000256" key="2">
    <source>
        <dbReference type="ARBA" id="ARBA00023326"/>
    </source>
</evidence>
<dbReference type="EMBL" id="RKQG01000001">
    <property type="protein sequence ID" value="RPE37042.1"/>
    <property type="molecule type" value="Genomic_DNA"/>
</dbReference>
<keyword evidence="8" id="KW-1185">Reference proteome</keyword>
<dbReference type="SMART" id="SM00710">
    <property type="entry name" value="PbH1"/>
    <property type="match status" value="9"/>
</dbReference>
<dbReference type="InterPro" id="IPR012334">
    <property type="entry name" value="Pectin_lyas_fold"/>
</dbReference>
<reference evidence="7 8" key="1">
    <citation type="submission" date="2018-11" db="EMBL/GenBank/DDBJ databases">
        <title>Sequencing the genomes of 1000 actinobacteria strains.</title>
        <authorList>
            <person name="Klenk H.-P."/>
        </authorList>
    </citation>
    <scope>NUCLEOTIDE SEQUENCE [LARGE SCALE GENOMIC DNA]</scope>
    <source>
        <strain evidence="7 8">DSM 44781</strain>
    </source>
</reference>
<dbReference type="Gene3D" id="2.60.120.260">
    <property type="entry name" value="Galactose-binding domain-like"/>
    <property type="match status" value="3"/>
</dbReference>
<feature type="signal peptide" evidence="4">
    <location>
        <begin position="1"/>
        <end position="31"/>
    </location>
</feature>
<feature type="compositionally biased region" description="Polar residues" evidence="3">
    <location>
        <begin position="390"/>
        <end position="399"/>
    </location>
</feature>
<dbReference type="Gene3D" id="2.60.40.10">
    <property type="entry name" value="Immunoglobulins"/>
    <property type="match status" value="4"/>
</dbReference>
<dbReference type="Pfam" id="PF22816">
    <property type="entry name" value="CatAgl_D2"/>
    <property type="match status" value="1"/>
</dbReference>
<dbReference type="Pfam" id="PF00754">
    <property type="entry name" value="F5_F8_type_C"/>
    <property type="match status" value="2"/>
</dbReference>
<feature type="chain" id="PRO_5018074283" evidence="4">
    <location>
        <begin position="32"/>
        <end position="1447"/>
    </location>
</feature>
<dbReference type="Pfam" id="PF22633">
    <property type="entry name" value="F5_F8_type_C_2"/>
    <property type="match status" value="1"/>
</dbReference>
<dbReference type="InterPro" id="IPR008979">
    <property type="entry name" value="Galactose-bd-like_sf"/>
</dbReference>
<evidence type="ECO:0000256" key="1">
    <source>
        <dbReference type="ARBA" id="ARBA00023295"/>
    </source>
</evidence>
<dbReference type="InterPro" id="IPR013783">
    <property type="entry name" value="Ig-like_fold"/>
</dbReference>
<dbReference type="PANTHER" id="PTHR45713">
    <property type="entry name" value="FTP DOMAIN-CONTAINING PROTEIN"/>
    <property type="match status" value="1"/>
</dbReference>
<dbReference type="PANTHER" id="PTHR45713:SF6">
    <property type="entry name" value="F5_8 TYPE C DOMAIN-CONTAINING PROTEIN"/>
    <property type="match status" value="1"/>
</dbReference>
<feature type="region of interest" description="Disordered" evidence="3">
    <location>
        <begin position="383"/>
        <end position="416"/>
    </location>
</feature>
<proteinExistence type="predicted"/>
<keyword evidence="1" id="KW-0326">Glycosidase</keyword>
<keyword evidence="1" id="KW-0378">Hydrolase</keyword>
<dbReference type="GO" id="GO:0000272">
    <property type="term" value="P:polysaccharide catabolic process"/>
    <property type="evidence" value="ECO:0007669"/>
    <property type="project" value="UniProtKB-KW"/>
</dbReference>
<dbReference type="InterPro" id="IPR006626">
    <property type="entry name" value="PbH1"/>
</dbReference>
<dbReference type="PROSITE" id="PS50022">
    <property type="entry name" value="FA58C_3"/>
    <property type="match status" value="3"/>
</dbReference>
<comment type="caution">
    <text evidence="7">The sequence shown here is derived from an EMBL/GenBank/DDBJ whole genome shotgun (WGS) entry which is preliminary data.</text>
</comment>
<dbReference type="InterPro" id="IPR000421">
    <property type="entry name" value="FA58C"/>
</dbReference>
<evidence type="ECO:0000313" key="8">
    <source>
        <dbReference type="Proteomes" id="UP000266906"/>
    </source>
</evidence>
<accession>A0A3N4RUL1</accession>
<dbReference type="Gene3D" id="2.160.20.10">
    <property type="entry name" value="Single-stranded right-handed beta-helix, Pectin lyase-like"/>
    <property type="match status" value="1"/>
</dbReference>
<dbReference type="PROSITE" id="PS50853">
    <property type="entry name" value="FN3"/>
    <property type="match status" value="1"/>
</dbReference>
<dbReference type="GO" id="GO:0016798">
    <property type="term" value="F:hydrolase activity, acting on glycosyl bonds"/>
    <property type="evidence" value="ECO:0007669"/>
    <property type="project" value="UniProtKB-KW"/>
</dbReference>
<dbReference type="InterPro" id="IPR011050">
    <property type="entry name" value="Pectin_lyase_fold/virulence"/>
</dbReference>
<feature type="domain" description="F5/8 type C" evidence="5">
    <location>
        <begin position="29"/>
        <end position="170"/>
    </location>
</feature>
<dbReference type="SUPFAM" id="SSF51126">
    <property type="entry name" value="Pectin lyase-like"/>
    <property type="match status" value="1"/>
</dbReference>
<dbReference type="SMART" id="SM00231">
    <property type="entry name" value="FA58C"/>
    <property type="match status" value="2"/>
</dbReference>
<dbReference type="Pfam" id="PF07705">
    <property type="entry name" value="CARDB"/>
    <property type="match status" value="2"/>
</dbReference>
<dbReference type="CDD" id="cd00063">
    <property type="entry name" value="FN3"/>
    <property type="match status" value="2"/>
</dbReference>
<dbReference type="SUPFAM" id="SSF49265">
    <property type="entry name" value="Fibronectin type III"/>
    <property type="match status" value="1"/>
</dbReference>
<feature type="domain" description="Fibronectin type-III" evidence="6">
    <location>
        <begin position="320"/>
        <end position="406"/>
    </location>
</feature>
<feature type="region of interest" description="Disordered" evidence="3">
    <location>
        <begin position="480"/>
        <end position="506"/>
    </location>
</feature>
<dbReference type="Pfam" id="PF22815">
    <property type="entry name" value="CatAgl_D1"/>
    <property type="match status" value="1"/>
</dbReference>
<evidence type="ECO:0000259" key="6">
    <source>
        <dbReference type="PROSITE" id="PS50853"/>
    </source>
</evidence>
<dbReference type="InterPro" id="IPR036116">
    <property type="entry name" value="FN3_sf"/>
</dbReference>
<keyword evidence="4" id="KW-0732">Signal</keyword>
<feature type="domain" description="F5/8 type C" evidence="5">
    <location>
        <begin position="171"/>
        <end position="310"/>
    </location>
</feature>
<keyword evidence="2" id="KW-0119">Carbohydrate metabolism</keyword>
<evidence type="ECO:0000259" key="5">
    <source>
        <dbReference type="PROSITE" id="PS50022"/>
    </source>
</evidence>
<dbReference type="InterPro" id="IPR055149">
    <property type="entry name" value="Agl_cat_D2"/>
</dbReference>